<reference evidence="3 4" key="1">
    <citation type="submission" date="2020-09" db="EMBL/GenBank/DDBJ databases">
        <title>De no assembly of potato wild relative species, Solanum commersonii.</title>
        <authorList>
            <person name="Cho K."/>
        </authorList>
    </citation>
    <scope>NUCLEOTIDE SEQUENCE [LARGE SCALE GENOMIC DNA]</scope>
    <source>
        <strain evidence="3">LZ3.2</strain>
        <tissue evidence="3">Leaf</tissue>
    </source>
</reference>
<dbReference type="PANTHER" id="PTHR33054">
    <property type="entry name" value="CCHC-TYPE DOMAIN-CONTAINING PROTEIN"/>
    <property type="match status" value="1"/>
</dbReference>
<feature type="domain" description="DUF7746" evidence="2">
    <location>
        <begin position="1"/>
        <end position="29"/>
    </location>
</feature>
<evidence type="ECO:0000313" key="4">
    <source>
        <dbReference type="Proteomes" id="UP000824120"/>
    </source>
</evidence>
<dbReference type="Pfam" id="PF24925">
    <property type="entry name" value="DUF7746"/>
    <property type="match status" value="1"/>
</dbReference>
<comment type="caution">
    <text evidence="3">The sequence shown here is derived from an EMBL/GenBank/DDBJ whole genome shotgun (WGS) entry which is preliminary data.</text>
</comment>
<protein>
    <recommendedName>
        <fullName evidence="2">DUF7746 domain-containing protein</fullName>
    </recommendedName>
</protein>
<sequence length="189" mass="21890">MIIAGFTGQLRGWWDNYMSIEQKAAVINVIVDNEVFDNLGITLVKNGEDVYTLVLTILKHFNGRFTNQYKTVRTLLNGLRCRTLDDFPPLFAERVRKALRTNHGEIPYKNYTDGKLIGVCTQEGINLGNELKLSRQLKMDELKEISQLGDFCAQFDLPDTFADSKKKTYRNSNPDKPYRKKRSRYRSKE</sequence>
<dbReference type="OrthoDB" id="1304033at2759"/>
<feature type="region of interest" description="Disordered" evidence="1">
    <location>
        <begin position="164"/>
        <end position="189"/>
    </location>
</feature>
<evidence type="ECO:0000313" key="3">
    <source>
        <dbReference type="EMBL" id="KAG5600861.1"/>
    </source>
</evidence>
<name>A0A9J5YLK1_SOLCO</name>
<proteinExistence type="predicted"/>
<dbReference type="AlphaFoldDB" id="A0A9J5YLK1"/>
<organism evidence="3 4">
    <name type="scientific">Solanum commersonii</name>
    <name type="common">Commerson's wild potato</name>
    <name type="synonym">Commerson's nightshade</name>
    <dbReference type="NCBI Taxonomy" id="4109"/>
    <lineage>
        <taxon>Eukaryota</taxon>
        <taxon>Viridiplantae</taxon>
        <taxon>Streptophyta</taxon>
        <taxon>Embryophyta</taxon>
        <taxon>Tracheophyta</taxon>
        <taxon>Spermatophyta</taxon>
        <taxon>Magnoliopsida</taxon>
        <taxon>eudicotyledons</taxon>
        <taxon>Gunneridae</taxon>
        <taxon>Pentapetalae</taxon>
        <taxon>asterids</taxon>
        <taxon>lamiids</taxon>
        <taxon>Solanales</taxon>
        <taxon>Solanaceae</taxon>
        <taxon>Solanoideae</taxon>
        <taxon>Solaneae</taxon>
        <taxon>Solanum</taxon>
    </lineage>
</organism>
<keyword evidence="4" id="KW-1185">Reference proteome</keyword>
<dbReference type="Proteomes" id="UP000824120">
    <property type="component" value="Chromosome 6"/>
</dbReference>
<dbReference type="EMBL" id="JACXVP010000006">
    <property type="protein sequence ID" value="KAG5600861.1"/>
    <property type="molecule type" value="Genomic_DNA"/>
</dbReference>
<gene>
    <name evidence="3" type="ORF">H5410_032231</name>
</gene>
<evidence type="ECO:0000259" key="2">
    <source>
        <dbReference type="Pfam" id="PF24925"/>
    </source>
</evidence>
<evidence type="ECO:0000256" key="1">
    <source>
        <dbReference type="SAM" id="MobiDB-lite"/>
    </source>
</evidence>
<dbReference type="InterPro" id="IPR056648">
    <property type="entry name" value="DUF7746"/>
</dbReference>
<accession>A0A9J5YLK1</accession>
<dbReference type="PANTHER" id="PTHR33054:SF12">
    <property type="entry name" value="ZINC KNUCKLE FAMILY PROTEIN"/>
    <property type="match status" value="1"/>
</dbReference>
<feature type="compositionally biased region" description="Basic residues" evidence="1">
    <location>
        <begin position="178"/>
        <end position="189"/>
    </location>
</feature>